<accession>A0ABP9B465</accession>
<dbReference type="PANTHER" id="PTHR43677:SF1">
    <property type="entry name" value="ACRYLYL-COA REDUCTASE ACUI-RELATED"/>
    <property type="match status" value="1"/>
</dbReference>
<gene>
    <name evidence="2" type="ORF">GCM10023231_17360</name>
</gene>
<dbReference type="Pfam" id="PF00107">
    <property type="entry name" value="ADH_zinc_N"/>
    <property type="match status" value="1"/>
</dbReference>
<comment type="caution">
    <text evidence="2">The sequence shown here is derived from an EMBL/GenBank/DDBJ whole genome shotgun (WGS) entry which is preliminary data.</text>
</comment>
<feature type="domain" description="Enoyl reductase (ER)" evidence="1">
    <location>
        <begin position="14"/>
        <end position="327"/>
    </location>
</feature>
<dbReference type="NCBIfam" id="TIGR02823">
    <property type="entry name" value="oxido_YhdH"/>
    <property type="match status" value="1"/>
</dbReference>
<evidence type="ECO:0000313" key="3">
    <source>
        <dbReference type="Proteomes" id="UP001501411"/>
    </source>
</evidence>
<dbReference type="InterPro" id="IPR013154">
    <property type="entry name" value="ADH-like_N"/>
</dbReference>
<dbReference type="InterPro" id="IPR011032">
    <property type="entry name" value="GroES-like_sf"/>
</dbReference>
<sequence>MTTRYLAFEVKEEDNVFTSAIVEKEIEGVPDGYVLIKVEYSSLNYKDALSAKGNKGVTREYPHVPGVDAAGTVSSSNSKLWKTGDSVIVTGFDLGMNTNGGFGQYIIVPENWVIKLPEGLSAKEAMIYGTAGFTAGLSVQALLRNGITPKKGIVAVSGATGGVGSVAVAILSKLGFQVASISSKEEAIPFLKSLGASEIISRQDFEDKSGKALLKPRFAAAIDTVGGNILATLIKSLSYDGVVTTCGMVNGGELNTTVFPFILKGVQLIGIDSVEIPLEKRLPVWESLGGDWKPQQLNDLPKEISLNELPEYIETIYNGKMRGRAVLNLTTITKVK</sequence>
<dbReference type="Gene3D" id="3.40.50.720">
    <property type="entry name" value="NAD(P)-binding Rossmann-like Domain"/>
    <property type="match status" value="1"/>
</dbReference>
<dbReference type="InterPro" id="IPR013149">
    <property type="entry name" value="ADH-like_C"/>
</dbReference>
<protein>
    <submittedName>
        <fullName evidence="2">YhdH/YhfP family quinone oxidoreductase</fullName>
    </submittedName>
</protein>
<keyword evidence="3" id="KW-1185">Reference proteome</keyword>
<dbReference type="InterPro" id="IPR051397">
    <property type="entry name" value="Zn-ADH-like_protein"/>
</dbReference>
<dbReference type="Gene3D" id="3.90.180.10">
    <property type="entry name" value="Medium-chain alcohol dehydrogenases, catalytic domain"/>
    <property type="match status" value="1"/>
</dbReference>
<dbReference type="InterPro" id="IPR020843">
    <property type="entry name" value="ER"/>
</dbReference>
<dbReference type="Proteomes" id="UP001501411">
    <property type="component" value="Unassembled WGS sequence"/>
</dbReference>
<dbReference type="SUPFAM" id="SSF50129">
    <property type="entry name" value="GroES-like"/>
    <property type="match status" value="1"/>
</dbReference>
<reference evidence="3" key="1">
    <citation type="journal article" date="2019" name="Int. J. Syst. Evol. Microbiol.">
        <title>The Global Catalogue of Microorganisms (GCM) 10K type strain sequencing project: providing services to taxonomists for standard genome sequencing and annotation.</title>
        <authorList>
            <consortium name="The Broad Institute Genomics Platform"/>
            <consortium name="The Broad Institute Genome Sequencing Center for Infectious Disease"/>
            <person name="Wu L."/>
            <person name="Ma J."/>
        </authorList>
    </citation>
    <scope>NUCLEOTIDE SEQUENCE [LARGE SCALE GENOMIC DNA]</scope>
    <source>
        <strain evidence="3">JCM 18200</strain>
    </source>
</reference>
<dbReference type="InterPro" id="IPR036291">
    <property type="entry name" value="NAD(P)-bd_dom_sf"/>
</dbReference>
<dbReference type="CDD" id="cd05280">
    <property type="entry name" value="MDR_yhdh_yhfp"/>
    <property type="match status" value="1"/>
</dbReference>
<dbReference type="PANTHER" id="PTHR43677">
    <property type="entry name" value="SHORT-CHAIN DEHYDROGENASE/REDUCTASE"/>
    <property type="match status" value="1"/>
</dbReference>
<proteinExistence type="predicted"/>
<dbReference type="SUPFAM" id="SSF51735">
    <property type="entry name" value="NAD(P)-binding Rossmann-fold domains"/>
    <property type="match status" value="1"/>
</dbReference>
<dbReference type="RefSeq" id="WP_345231374.1">
    <property type="nucleotide sequence ID" value="NZ_BAABIQ010000022.1"/>
</dbReference>
<organism evidence="2 3">
    <name type="scientific">Olivibacter ginsenosidimutans</name>
    <dbReference type="NCBI Taxonomy" id="1176537"/>
    <lineage>
        <taxon>Bacteria</taxon>
        <taxon>Pseudomonadati</taxon>
        <taxon>Bacteroidota</taxon>
        <taxon>Sphingobacteriia</taxon>
        <taxon>Sphingobacteriales</taxon>
        <taxon>Sphingobacteriaceae</taxon>
        <taxon>Olivibacter</taxon>
    </lineage>
</organism>
<evidence type="ECO:0000313" key="2">
    <source>
        <dbReference type="EMBL" id="GAA4789947.1"/>
    </source>
</evidence>
<evidence type="ECO:0000259" key="1">
    <source>
        <dbReference type="SMART" id="SM00829"/>
    </source>
</evidence>
<name>A0ABP9B465_9SPHI</name>
<dbReference type="SMART" id="SM00829">
    <property type="entry name" value="PKS_ER"/>
    <property type="match status" value="1"/>
</dbReference>
<dbReference type="Pfam" id="PF08240">
    <property type="entry name" value="ADH_N"/>
    <property type="match status" value="1"/>
</dbReference>
<dbReference type="InterPro" id="IPR014188">
    <property type="entry name" value="Acrylyl-CoA_reductase_AcuI"/>
</dbReference>
<dbReference type="EMBL" id="BAABIQ010000022">
    <property type="protein sequence ID" value="GAA4789947.1"/>
    <property type="molecule type" value="Genomic_DNA"/>
</dbReference>